<dbReference type="Gene3D" id="3.30.450.40">
    <property type="match status" value="1"/>
</dbReference>
<dbReference type="GO" id="GO:0000155">
    <property type="term" value="F:phosphorelay sensor kinase activity"/>
    <property type="evidence" value="ECO:0007669"/>
    <property type="project" value="InterPro"/>
</dbReference>
<sequence length="534" mass="60351">MINLSERISASKKRCQTFGLNPVMIPKPSGKLTPAELQNRRIRFDELLSVMSLFAGRIMHLLNNTPLLLVLTDESGYILEMYGDQLIKKTVTDLGIVKGIQYTEESMGTNSVHMALTERSPVSLVGQEHYHEALHHLACYSVPFHFTRSHHLSGTISLLTTIDHQNPVFIALLSNIVDSIERELLLSRNNQKLDLLNRILIKNMRHGIIITDPYGRVSECNPFAEQIANCKKQDLIGSSIFDIQPFGKYMYKVLEYGQSYENVELTFGNIQNGGIVCQFDSYAIYDDKNRVIGAYAQFRDITERFLLERQVITAEKFSVIGKLAAGLAHEIRNPLTSIIGFIKILKTSENPATKEKKYIEIVYNELLQLDKLVSQFVLMAKPSFPDRKLFNIQELVQETLLFMESQFIIKNVSAQFLHENNPIMLHADPLQIKQVLINILQNALEAVDEKGMILVSLESDLNYVKIRIEDNGIGLDEDELGQILNPFFTTKENGLGLGLSVSYRIIENHGGTIDITSDKYAGTTMTITLPLLQS</sequence>
<dbReference type="InterPro" id="IPR003594">
    <property type="entry name" value="HATPase_dom"/>
</dbReference>
<dbReference type="SMART" id="SM00388">
    <property type="entry name" value="HisKA"/>
    <property type="match status" value="1"/>
</dbReference>
<dbReference type="KEGG" id="pnp:IJ22_50180"/>
<name>A0A0U2M9Q7_9BACL</name>
<dbReference type="Gene3D" id="3.30.565.10">
    <property type="entry name" value="Histidine kinase-like ATPase, C-terminal domain"/>
    <property type="match status" value="1"/>
</dbReference>
<comment type="catalytic activity">
    <reaction evidence="1">
        <text>ATP + protein L-histidine = ADP + protein N-phospho-L-histidine.</text>
        <dbReference type="EC" id="2.7.13.3"/>
    </reaction>
</comment>
<accession>A0A0U2M9Q7</accession>
<dbReference type="NCBIfam" id="TIGR00229">
    <property type="entry name" value="sensory_box"/>
    <property type="match status" value="1"/>
</dbReference>
<evidence type="ECO:0000256" key="8">
    <source>
        <dbReference type="ARBA" id="ARBA00023012"/>
    </source>
</evidence>
<reference evidence="9 10" key="2">
    <citation type="journal article" date="2016" name="Genome Announc.">
        <title>Complete Genome Sequences of Two Interactive Moderate Thermophiles, Paenibacillus napthalenovorans 32O-Y and Paenibacillus sp. 32O-W.</title>
        <authorList>
            <person name="Butler R.R.III."/>
            <person name="Wang J."/>
            <person name="Stark B.C."/>
            <person name="Pombert J.F."/>
        </authorList>
    </citation>
    <scope>NUCLEOTIDE SEQUENCE [LARGE SCALE GENOMIC DNA]</scope>
    <source>
        <strain evidence="9 10">32O-Y</strain>
    </source>
</reference>
<evidence type="ECO:0000256" key="4">
    <source>
        <dbReference type="ARBA" id="ARBA00022679"/>
    </source>
</evidence>
<dbReference type="Pfam" id="PF00512">
    <property type="entry name" value="HisKA"/>
    <property type="match status" value="1"/>
</dbReference>
<dbReference type="SUPFAM" id="SSF47384">
    <property type="entry name" value="Homodimeric domain of signal transducing histidine kinase"/>
    <property type="match status" value="1"/>
</dbReference>
<dbReference type="InterPro" id="IPR029016">
    <property type="entry name" value="GAF-like_dom_sf"/>
</dbReference>
<dbReference type="InterPro" id="IPR004358">
    <property type="entry name" value="Sig_transdc_His_kin-like_C"/>
</dbReference>
<keyword evidence="8" id="KW-0902">Two-component regulatory system</keyword>
<keyword evidence="4" id="KW-0808">Transferase</keyword>
<dbReference type="CDD" id="cd00082">
    <property type="entry name" value="HisKA"/>
    <property type="match status" value="1"/>
</dbReference>
<evidence type="ECO:0000256" key="5">
    <source>
        <dbReference type="ARBA" id="ARBA00022741"/>
    </source>
</evidence>
<organism evidence="9 10">
    <name type="scientific">Paenibacillus naphthalenovorans</name>
    <dbReference type="NCBI Taxonomy" id="162209"/>
    <lineage>
        <taxon>Bacteria</taxon>
        <taxon>Bacillati</taxon>
        <taxon>Bacillota</taxon>
        <taxon>Bacilli</taxon>
        <taxon>Bacillales</taxon>
        <taxon>Paenibacillaceae</taxon>
        <taxon>Paenibacillus</taxon>
    </lineage>
</organism>
<keyword evidence="10" id="KW-1185">Reference proteome</keyword>
<dbReference type="Gene3D" id="1.10.287.130">
    <property type="match status" value="1"/>
</dbReference>
<protein>
    <recommendedName>
        <fullName evidence="2">histidine kinase</fullName>
        <ecNumber evidence="2">2.7.13.3</ecNumber>
    </recommendedName>
</protein>
<dbReference type="Gene3D" id="3.30.450.20">
    <property type="entry name" value="PAS domain"/>
    <property type="match status" value="1"/>
</dbReference>
<dbReference type="CDD" id="cd00130">
    <property type="entry name" value="PAS"/>
    <property type="match status" value="1"/>
</dbReference>
<dbReference type="STRING" id="162209.IJ22_50180"/>
<dbReference type="EC" id="2.7.13.3" evidence="2"/>
<dbReference type="EMBL" id="CP013652">
    <property type="protein sequence ID" value="ALS25280.1"/>
    <property type="molecule type" value="Genomic_DNA"/>
</dbReference>
<dbReference type="AlphaFoldDB" id="A0A0U2M9Q7"/>
<dbReference type="OrthoDB" id="9784397at2"/>
<evidence type="ECO:0000256" key="7">
    <source>
        <dbReference type="ARBA" id="ARBA00022840"/>
    </source>
</evidence>
<proteinExistence type="predicted"/>
<dbReference type="InterPro" id="IPR036097">
    <property type="entry name" value="HisK_dim/P_sf"/>
</dbReference>
<dbReference type="SMART" id="SM00387">
    <property type="entry name" value="HATPase_c"/>
    <property type="match status" value="1"/>
</dbReference>
<evidence type="ECO:0000256" key="1">
    <source>
        <dbReference type="ARBA" id="ARBA00000085"/>
    </source>
</evidence>
<dbReference type="InterPro" id="IPR003661">
    <property type="entry name" value="HisK_dim/P_dom"/>
</dbReference>
<dbReference type="PROSITE" id="PS50109">
    <property type="entry name" value="HIS_KIN"/>
    <property type="match status" value="1"/>
</dbReference>
<dbReference type="PANTHER" id="PTHR43065">
    <property type="entry name" value="SENSOR HISTIDINE KINASE"/>
    <property type="match status" value="1"/>
</dbReference>
<evidence type="ECO:0000313" key="10">
    <source>
        <dbReference type="Proteomes" id="UP000061660"/>
    </source>
</evidence>
<evidence type="ECO:0000256" key="3">
    <source>
        <dbReference type="ARBA" id="ARBA00022553"/>
    </source>
</evidence>
<keyword evidence="3" id="KW-0597">Phosphoprotein</keyword>
<dbReference type="InterPro" id="IPR005467">
    <property type="entry name" value="His_kinase_dom"/>
</dbReference>
<keyword evidence="6 9" id="KW-0418">Kinase</keyword>
<dbReference type="PATRIC" id="fig|162209.4.peg.5303"/>
<dbReference type="InterPro" id="IPR036890">
    <property type="entry name" value="HATPase_C_sf"/>
</dbReference>
<dbReference type="SUPFAM" id="SSF55785">
    <property type="entry name" value="PYP-like sensor domain (PAS domain)"/>
    <property type="match status" value="1"/>
</dbReference>
<dbReference type="InterPro" id="IPR000014">
    <property type="entry name" value="PAS"/>
</dbReference>
<dbReference type="Pfam" id="PF13426">
    <property type="entry name" value="PAS_9"/>
    <property type="match status" value="1"/>
</dbReference>
<dbReference type="Proteomes" id="UP000061660">
    <property type="component" value="Chromosome"/>
</dbReference>
<evidence type="ECO:0000256" key="2">
    <source>
        <dbReference type="ARBA" id="ARBA00012438"/>
    </source>
</evidence>
<dbReference type="RefSeq" id="WP_062410670.1">
    <property type="nucleotide sequence ID" value="NZ_BJCS01000009.1"/>
</dbReference>
<dbReference type="PRINTS" id="PR00344">
    <property type="entry name" value="BCTRLSENSOR"/>
</dbReference>
<evidence type="ECO:0000313" key="9">
    <source>
        <dbReference type="EMBL" id="ALS25280.1"/>
    </source>
</evidence>
<evidence type="ECO:0000256" key="6">
    <source>
        <dbReference type="ARBA" id="ARBA00022777"/>
    </source>
</evidence>
<dbReference type="InterPro" id="IPR035965">
    <property type="entry name" value="PAS-like_dom_sf"/>
</dbReference>
<dbReference type="Pfam" id="PF02518">
    <property type="entry name" value="HATPase_c"/>
    <property type="match status" value="1"/>
</dbReference>
<dbReference type="SUPFAM" id="SSF55874">
    <property type="entry name" value="ATPase domain of HSP90 chaperone/DNA topoisomerase II/histidine kinase"/>
    <property type="match status" value="1"/>
</dbReference>
<reference evidence="10" key="1">
    <citation type="submission" date="2015-12" db="EMBL/GenBank/DDBJ databases">
        <title>Complete genome sequences of two moderately thermophilic Paenibacillus species.</title>
        <authorList>
            <person name="Butler R.III."/>
            <person name="Wang J."/>
            <person name="Stark B.C."/>
            <person name="Pombert J.-F."/>
        </authorList>
    </citation>
    <scope>NUCLEOTIDE SEQUENCE [LARGE SCALE GENOMIC DNA]</scope>
    <source>
        <strain evidence="10">32O-Y</strain>
    </source>
</reference>
<keyword evidence="7" id="KW-0067">ATP-binding</keyword>
<dbReference type="GO" id="GO:0005524">
    <property type="term" value="F:ATP binding"/>
    <property type="evidence" value="ECO:0007669"/>
    <property type="project" value="UniProtKB-KW"/>
</dbReference>
<dbReference type="PANTHER" id="PTHR43065:SF10">
    <property type="entry name" value="PEROXIDE STRESS-ACTIVATED HISTIDINE KINASE MAK3"/>
    <property type="match status" value="1"/>
</dbReference>
<gene>
    <name evidence="9" type="ORF">IJ22_50180</name>
</gene>
<keyword evidence="5" id="KW-0547">Nucleotide-binding</keyword>